<gene>
    <name evidence="2" type="ORF">C3Y92_12820</name>
</gene>
<dbReference type="RefSeq" id="WP_015861453.1">
    <property type="nucleotide sequence ID" value="NZ_CP026538.1"/>
</dbReference>
<name>A0A4P6HLN6_9BACT</name>
<dbReference type="EMBL" id="CP026538">
    <property type="protein sequence ID" value="QAZ68061.1"/>
    <property type="molecule type" value="Genomic_DNA"/>
</dbReference>
<dbReference type="Pfam" id="PF04307">
    <property type="entry name" value="YdjM"/>
    <property type="match status" value="1"/>
</dbReference>
<keyword evidence="1" id="KW-0472">Membrane</keyword>
<dbReference type="OrthoDB" id="5471444at2"/>
<dbReference type="KEGG" id="dcb:C3Y92_12820"/>
<feature type="transmembrane region" description="Helical" evidence="1">
    <location>
        <begin position="30"/>
        <end position="47"/>
    </location>
</feature>
<dbReference type="Proteomes" id="UP000293296">
    <property type="component" value="Chromosome"/>
</dbReference>
<feature type="transmembrane region" description="Helical" evidence="1">
    <location>
        <begin position="103"/>
        <end position="123"/>
    </location>
</feature>
<protein>
    <recommendedName>
        <fullName evidence="4">Metal-dependent hydrolase</fullName>
    </recommendedName>
</protein>
<dbReference type="InterPro" id="IPR007404">
    <property type="entry name" value="YdjM-like"/>
</dbReference>
<reference evidence="2 3" key="1">
    <citation type="submission" date="2018-02" db="EMBL/GenBank/DDBJ databases">
        <title>Genome sequence of Desulfovibrio carbinolicus DSM 3852.</title>
        <authorList>
            <person name="Wilbanks E."/>
            <person name="Skennerton C.T."/>
            <person name="Orphan V.J."/>
        </authorList>
    </citation>
    <scope>NUCLEOTIDE SEQUENCE [LARGE SCALE GENOMIC DNA]</scope>
    <source>
        <strain evidence="2 3">DSM 3852</strain>
    </source>
</reference>
<keyword evidence="1" id="KW-0812">Transmembrane</keyword>
<accession>A0A4P6HLN6</accession>
<feature type="transmembrane region" description="Helical" evidence="1">
    <location>
        <begin position="129"/>
        <end position="145"/>
    </location>
</feature>
<organism evidence="2 3">
    <name type="scientific">Solidesulfovibrio carbinolicus</name>
    <dbReference type="NCBI Taxonomy" id="296842"/>
    <lineage>
        <taxon>Bacteria</taxon>
        <taxon>Pseudomonadati</taxon>
        <taxon>Thermodesulfobacteriota</taxon>
        <taxon>Desulfovibrionia</taxon>
        <taxon>Desulfovibrionales</taxon>
        <taxon>Desulfovibrionaceae</taxon>
        <taxon>Solidesulfovibrio</taxon>
    </lineage>
</organism>
<evidence type="ECO:0000256" key="1">
    <source>
        <dbReference type="SAM" id="Phobius"/>
    </source>
</evidence>
<evidence type="ECO:0000313" key="2">
    <source>
        <dbReference type="EMBL" id="QAZ68061.1"/>
    </source>
</evidence>
<feature type="transmembrane region" description="Helical" evidence="1">
    <location>
        <begin position="59"/>
        <end position="74"/>
    </location>
</feature>
<dbReference type="AlphaFoldDB" id="A0A4P6HLN6"/>
<proteinExistence type="predicted"/>
<evidence type="ECO:0008006" key="4">
    <source>
        <dbReference type="Google" id="ProtNLM"/>
    </source>
</evidence>
<feature type="transmembrane region" description="Helical" evidence="1">
    <location>
        <begin position="80"/>
        <end position="96"/>
    </location>
</feature>
<evidence type="ECO:0000313" key="3">
    <source>
        <dbReference type="Proteomes" id="UP000293296"/>
    </source>
</evidence>
<sequence>MPGYKTHIVGAAAVTGGALAATSWLGVYRPGFETMVCLGLFSVLGGLFPDVDTDSKGRRIFYGAALVVDAFLIFREQYRYAAVLGFCALLPAIGSHRGWTHSWWAALLIPSSVLLAPMLLLGLPWKPFLPYYAATVLGYFSHLLLDRKF</sequence>
<keyword evidence="1" id="KW-1133">Transmembrane helix</keyword>
<keyword evidence="3" id="KW-1185">Reference proteome</keyword>